<dbReference type="Proteomes" id="UP001456524">
    <property type="component" value="Unassembled WGS sequence"/>
</dbReference>
<evidence type="ECO:0000256" key="4">
    <source>
        <dbReference type="ARBA" id="ARBA00023136"/>
    </source>
</evidence>
<evidence type="ECO:0000256" key="2">
    <source>
        <dbReference type="ARBA" id="ARBA00022692"/>
    </source>
</evidence>
<dbReference type="PANTHER" id="PTHR37451:SF4">
    <property type="entry name" value="MARVEL DOMAIN-CONTAINING PROTEIN"/>
    <property type="match status" value="1"/>
</dbReference>
<feature type="compositionally biased region" description="Basic and acidic residues" evidence="5">
    <location>
        <begin position="629"/>
        <end position="645"/>
    </location>
</feature>
<feature type="compositionally biased region" description="Low complexity" evidence="5">
    <location>
        <begin position="477"/>
        <end position="507"/>
    </location>
</feature>
<feature type="domain" description="MARVEL" evidence="7">
    <location>
        <begin position="20"/>
        <end position="158"/>
    </location>
</feature>
<feature type="transmembrane region" description="Helical" evidence="6">
    <location>
        <begin position="86"/>
        <end position="106"/>
    </location>
</feature>
<feature type="transmembrane region" description="Helical" evidence="6">
    <location>
        <begin position="51"/>
        <end position="74"/>
    </location>
</feature>
<feature type="compositionally biased region" description="Low complexity" evidence="5">
    <location>
        <begin position="417"/>
        <end position="433"/>
    </location>
</feature>
<protein>
    <recommendedName>
        <fullName evidence="7">MARVEL domain-containing protein</fullName>
    </recommendedName>
</protein>
<sequence>MAQIFGMHSGKVVLPLWFRVVRGVQVVLAIIILGLCGYGKSVDGAQVLRPALILALITAILTLLPIVPLTFPLAGSRGVFHPVGSLALDSIATILWLASLTALASYERIYSGIRHYGDGTYFGYYYNANSVSRAWKCGVAAAVFAAFELLLFLATLLFFAYSFHHHEAGTQPSSVFRTSGFGTASVTKDEEHAMSNTAPTSPSTTHAVPHATSPPYPTGNAYEVPPPPLHVPTGPARDSAVSPLHTGHQAPPPPQIPAVQALQHQQQPEQNPIRFDPQPQSQPPPTVTSPKPKGRYVYQPVYVAPEQLERHDSKVDIQALPSGPQTCSCHADAAVLDRSAEVAVVESTSNVATSIATPTMNTPSLAIHPPWPLTPDETTSNGGDHFPSGVGDDMVSPLEQAQKPQVQQPPRPSAVPHQHQYHQQQQQQQQQQQRPPVTPHQARSLTLSPHSLPPPMRSRHHPRSLSIAHPLAPNPPSRSASPNSPSLSLSRPGMPLRSLSALSTLTTRPKSPSSYTAPYAPLEHPLSPKPPVARAHSSNSHIMNSNTDNSLQQQQQRLAFPQQQQRRTTSALSVATLSRFHSASAGENGCCEDERDRLTGLPRAPPGVDFEASRAFAFGGGGGGGKKGPSQEDRERERERGRWGEGEVEGVPRGVDWMVCRM</sequence>
<dbReference type="EMBL" id="JBBWUH010000002">
    <property type="protein sequence ID" value="KAK8175334.1"/>
    <property type="molecule type" value="Genomic_DNA"/>
</dbReference>
<keyword evidence="4 6" id="KW-0472">Membrane</keyword>
<feature type="transmembrane region" description="Helical" evidence="6">
    <location>
        <begin position="139"/>
        <end position="163"/>
    </location>
</feature>
<evidence type="ECO:0000256" key="5">
    <source>
        <dbReference type="SAM" id="MobiDB-lite"/>
    </source>
</evidence>
<feature type="compositionally biased region" description="Polar residues" evidence="5">
    <location>
        <begin position="194"/>
        <end position="206"/>
    </location>
</feature>
<evidence type="ECO:0000313" key="9">
    <source>
        <dbReference type="Proteomes" id="UP001456524"/>
    </source>
</evidence>
<comment type="subcellular location">
    <subcellularLocation>
        <location evidence="1">Membrane</location>
        <topology evidence="1">Multi-pass membrane protein</topology>
    </subcellularLocation>
</comment>
<evidence type="ECO:0000256" key="3">
    <source>
        <dbReference type="ARBA" id="ARBA00022989"/>
    </source>
</evidence>
<organism evidence="8 9">
    <name type="scientific">Phyllosticta citrichinensis</name>
    <dbReference type="NCBI Taxonomy" id="1130410"/>
    <lineage>
        <taxon>Eukaryota</taxon>
        <taxon>Fungi</taxon>
        <taxon>Dikarya</taxon>
        <taxon>Ascomycota</taxon>
        <taxon>Pezizomycotina</taxon>
        <taxon>Dothideomycetes</taxon>
        <taxon>Dothideomycetes incertae sedis</taxon>
        <taxon>Botryosphaeriales</taxon>
        <taxon>Phyllostictaceae</taxon>
        <taxon>Phyllosticta</taxon>
    </lineage>
</organism>
<feature type="compositionally biased region" description="Polar residues" evidence="5">
    <location>
        <begin position="536"/>
        <end position="551"/>
    </location>
</feature>
<evidence type="ECO:0000256" key="1">
    <source>
        <dbReference type="ARBA" id="ARBA00004141"/>
    </source>
</evidence>
<dbReference type="InterPro" id="IPR008253">
    <property type="entry name" value="Marvel"/>
</dbReference>
<feature type="compositionally biased region" description="Gly residues" evidence="5">
    <location>
        <begin position="618"/>
        <end position="627"/>
    </location>
</feature>
<reference evidence="8 9" key="1">
    <citation type="journal article" date="2022" name="G3 (Bethesda)">
        <title>Enemy or ally: a genomic approach to elucidate the lifestyle of Phyllosticta citrichinaensis.</title>
        <authorList>
            <person name="Buijs V.A."/>
            <person name="Groenewald J.Z."/>
            <person name="Haridas S."/>
            <person name="LaButti K.M."/>
            <person name="Lipzen A."/>
            <person name="Martin F.M."/>
            <person name="Barry K."/>
            <person name="Grigoriev I.V."/>
            <person name="Crous P.W."/>
            <person name="Seidl M.F."/>
        </authorList>
    </citation>
    <scope>NUCLEOTIDE SEQUENCE [LARGE SCALE GENOMIC DNA]</scope>
    <source>
        <strain evidence="8 9">CBS 129764</strain>
    </source>
</reference>
<gene>
    <name evidence="8" type="ORF">IWX90DRAFT_107339</name>
</gene>
<proteinExistence type="predicted"/>
<feature type="transmembrane region" description="Helical" evidence="6">
    <location>
        <begin position="20"/>
        <end position="39"/>
    </location>
</feature>
<feature type="region of interest" description="Disordered" evidence="5">
    <location>
        <begin position="583"/>
        <end position="649"/>
    </location>
</feature>
<dbReference type="PANTHER" id="PTHR37451">
    <property type="entry name" value="MARVEL DOMAIN"/>
    <property type="match status" value="1"/>
</dbReference>
<accession>A0ABR1Y2F3</accession>
<name>A0ABR1Y2F3_9PEZI</name>
<feature type="region of interest" description="Disordered" evidence="5">
    <location>
        <begin position="360"/>
        <end position="571"/>
    </location>
</feature>
<keyword evidence="3 6" id="KW-1133">Transmembrane helix</keyword>
<keyword evidence="9" id="KW-1185">Reference proteome</keyword>
<dbReference type="Pfam" id="PF01284">
    <property type="entry name" value="MARVEL"/>
    <property type="match status" value="1"/>
</dbReference>
<comment type="caution">
    <text evidence="8">The sequence shown here is derived from an EMBL/GenBank/DDBJ whole genome shotgun (WGS) entry which is preliminary data.</text>
</comment>
<keyword evidence="2 6" id="KW-0812">Transmembrane</keyword>
<evidence type="ECO:0000256" key="6">
    <source>
        <dbReference type="SAM" id="Phobius"/>
    </source>
</evidence>
<evidence type="ECO:0000259" key="7">
    <source>
        <dbReference type="Pfam" id="PF01284"/>
    </source>
</evidence>
<feature type="region of interest" description="Disordered" evidence="5">
    <location>
        <begin position="189"/>
        <end position="294"/>
    </location>
</feature>
<feature type="compositionally biased region" description="Low complexity" evidence="5">
    <location>
        <begin position="552"/>
        <end position="567"/>
    </location>
</feature>
<evidence type="ECO:0000313" key="8">
    <source>
        <dbReference type="EMBL" id="KAK8175334.1"/>
    </source>
</evidence>